<sequence length="386" mass="43607">MDITRVFFVIKKKIAILMVAVFCFIFYSLFSVCVLGSPCSVDDEEKILSALVYAWTPVDKMLSPDHSMQQHKLEDFIKLVSMSRGYNSILGLIQLEINKRSVGSVLEYLSYHRIEGAADALAGYNHELSIRDLMLEWYDTGRRKGLRDNMINALQLTTMAGGVESLAGQLTKYLQSIKDIDISERLGEIMLYGIRLRLSVICDTHNIKPVFAYEKGLHNKVLNYLIAKGANICVNTGGIGLVLSSACYCSNYMFTSHLTLEHTEGYHRVNESQCYQYSHLNDICPLSVDNENITIVSNTERKTVVFSQVLTKESEQYLASISDDLLYVGMMSSLALASGTAMGLGFWARTYREKCVIRNRLYHYNPDQMLAPLVKTSEGSEYLSRY</sequence>
<feature type="transmembrane region" description="Helical" evidence="1">
    <location>
        <begin position="14"/>
        <end position="37"/>
    </location>
</feature>
<gene>
    <name evidence="2" type="ORF">QS748_10515</name>
</gene>
<protein>
    <submittedName>
        <fullName evidence="2">Uncharacterized protein</fullName>
    </submittedName>
</protein>
<keyword evidence="1" id="KW-0812">Transmembrane</keyword>
<keyword evidence="1" id="KW-0472">Membrane</keyword>
<accession>A0AA90P1Y8</accession>
<dbReference type="Proteomes" id="UP001178148">
    <property type="component" value="Unassembled WGS sequence"/>
</dbReference>
<evidence type="ECO:0000313" key="3">
    <source>
        <dbReference type="Proteomes" id="UP001178148"/>
    </source>
</evidence>
<keyword evidence="1" id="KW-1133">Transmembrane helix</keyword>
<dbReference type="AlphaFoldDB" id="A0AA90P1Y8"/>
<proteinExistence type="predicted"/>
<dbReference type="EMBL" id="JASXSV010000016">
    <property type="protein sequence ID" value="MDP0589586.1"/>
    <property type="molecule type" value="Genomic_DNA"/>
</dbReference>
<name>A0AA90P1Y8_9GAMM</name>
<reference evidence="2 3" key="1">
    <citation type="journal article" date="2023" name="bioRxiv">
        <title>An intranuclear bacterial parasite of deep-sea mussels expresses apoptosis inhibitors acquired from its host.</title>
        <authorList>
            <person name="Gonzalez Porras M.A."/>
            <person name="Assie A."/>
            <person name="Tietjen M."/>
            <person name="Violette M."/>
            <person name="Kleiner M."/>
            <person name="Gruber-Vodicka H."/>
            <person name="Dubilier N."/>
            <person name="Leisch N."/>
        </authorList>
    </citation>
    <scope>NUCLEOTIDE SEQUENCE [LARGE SCALE GENOMIC DNA]</scope>
    <source>
        <strain evidence="2">IAP13</strain>
    </source>
</reference>
<comment type="caution">
    <text evidence="2">The sequence shown here is derived from an EMBL/GenBank/DDBJ whole genome shotgun (WGS) entry which is preliminary data.</text>
</comment>
<evidence type="ECO:0000313" key="2">
    <source>
        <dbReference type="EMBL" id="MDP0589586.1"/>
    </source>
</evidence>
<organism evidence="2 3">
    <name type="scientific">Candidatus Endonucleibacter bathymodioli</name>
    <dbReference type="NCBI Taxonomy" id="539814"/>
    <lineage>
        <taxon>Bacteria</taxon>
        <taxon>Pseudomonadati</taxon>
        <taxon>Pseudomonadota</taxon>
        <taxon>Gammaproteobacteria</taxon>
        <taxon>Oceanospirillales</taxon>
        <taxon>Endozoicomonadaceae</taxon>
        <taxon>Candidatus Endonucleibacter</taxon>
    </lineage>
</organism>
<keyword evidence="3" id="KW-1185">Reference proteome</keyword>
<evidence type="ECO:0000256" key="1">
    <source>
        <dbReference type="SAM" id="Phobius"/>
    </source>
</evidence>
<feature type="transmembrane region" description="Helical" evidence="1">
    <location>
        <begin position="325"/>
        <end position="348"/>
    </location>
</feature>